<dbReference type="EMBL" id="CP001472">
    <property type="protein sequence ID" value="ACO32515.1"/>
    <property type="molecule type" value="Genomic_DNA"/>
</dbReference>
<gene>
    <name evidence="8" type="ordered locus">ACP_0421</name>
</gene>
<dbReference type="STRING" id="240015.ACP_0421"/>
<dbReference type="Proteomes" id="UP000002207">
    <property type="component" value="Chromosome"/>
</dbReference>
<dbReference type="InterPro" id="IPR015421">
    <property type="entry name" value="PyrdxlP-dep_Trfase_major"/>
</dbReference>
<comment type="similarity">
    <text evidence="2">Belongs to the class-I pyridoxal-phosphate-dependent aminotransferase family.</text>
</comment>
<dbReference type="RefSeq" id="WP_012680816.1">
    <property type="nucleotide sequence ID" value="NC_012483.1"/>
</dbReference>
<sequence>MPVSFASRTAWDLSESPSSRALQERRRAGLPVYDLTVSNPTQAGFDYDPEAILSPLAAPGALAYDPDPRGMLVARQAVCAYYADAAATLQPEQLVLTTSTSEAYSFLFRLLCNPGDEVLLAQPSYPLFEFLAQIDDVRLTSFPLFYDHGWQMDLQSLEERITPRTRAIALVHPNNPTGHFTSPADRAALERICAAHGLALIVDEVFLDYPLASAPMHASLAAGEHPVLTFVLSGLSKIAALPQMKAAWIAACGPEREVQEALHRLEVIADTFLSMNAPIQHALPRWLSHRQAIQQQVRDRTQANLDALDAVLASQSLVSRLAVEAGWYAVLRVPALESDEDLAVRLLQQAGVYAHPGHFFGFSGSGWLVLSLLIPLETFQYGIKTICKIINDLNSGI</sequence>
<dbReference type="PANTHER" id="PTHR43488">
    <property type="entry name" value="GLUTAMATE-PYRUVATE AMINOTRANSFERASE ALAA"/>
    <property type="match status" value="1"/>
</dbReference>
<reference evidence="8 9" key="1">
    <citation type="journal article" date="2009" name="Appl. Environ. Microbiol.">
        <title>Three genomes from the phylum Acidobacteria provide insight into the lifestyles of these microorganisms in soils.</title>
        <authorList>
            <person name="Ward N.L."/>
            <person name="Challacombe J.F."/>
            <person name="Janssen P.H."/>
            <person name="Henrissat B."/>
            <person name="Coutinho P.M."/>
            <person name="Wu M."/>
            <person name="Xie G."/>
            <person name="Haft D.H."/>
            <person name="Sait M."/>
            <person name="Badger J."/>
            <person name="Barabote R.D."/>
            <person name="Bradley B."/>
            <person name="Brettin T.S."/>
            <person name="Brinkac L.M."/>
            <person name="Bruce D."/>
            <person name="Creasy T."/>
            <person name="Daugherty S.C."/>
            <person name="Davidsen T.M."/>
            <person name="DeBoy R.T."/>
            <person name="Detter J.C."/>
            <person name="Dodson R.J."/>
            <person name="Durkin A.S."/>
            <person name="Ganapathy A."/>
            <person name="Gwinn-Giglio M."/>
            <person name="Han C.S."/>
            <person name="Khouri H."/>
            <person name="Kiss H."/>
            <person name="Kothari S.P."/>
            <person name="Madupu R."/>
            <person name="Nelson K.E."/>
            <person name="Nelson W.C."/>
            <person name="Paulsen I."/>
            <person name="Penn K."/>
            <person name="Ren Q."/>
            <person name="Rosovitz M.J."/>
            <person name="Selengut J.D."/>
            <person name="Shrivastava S."/>
            <person name="Sullivan S.A."/>
            <person name="Tapia R."/>
            <person name="Thompson L.S."/>
            <person name="Watkins K.L."/>
            <person name="Yang Q."/>
            <person name="Yu C."/>
            <person name="Zafar N."/>
            <person name="Zhou L."/>
            <person name="Kuske C.R."/>
        </authorList>
    </citation>
    <scope>NUCLEOTIDE SEQUENCE [LARGE SCALE GENOMIC DNA]</scope>
    <source>
        <strain evidence="9">ATCC 51196 / DSM 11244 / BCRC 80197 / JCM 7670 / NBRC 15755 / NCIMB 13165 / 161</strain>
    </source>
</reference>
<keyword evidence="9" id="KW-1185">Reference proteome</keyword>
<dbReference type="PANTHER" id="PTHR43488:SF2">
    <property type="entry name" value="GLUTAMATE-PYRUVATE AMINOTRANSFERASE ALAA"/>
    <property type="match status" value="1"/>
</dbReference>
<evidence type="ECO:0000256" key="3">
    <source>
        <dbReference type="ARBA" id="ARBA00022576"/>
    </source>
</evidence>
<evidence type="ECO:0000313" key="9">
    <source>
        <dbReference type="Proteomes" id="UP000002207"/>
    </source>
</evidence>
<accession>C1FA40</accession>
<dbReference type="GO" id="GO:0030170">
    <property type="term" value="F:pyridoxal phosphate binding"/>
    <property type="evidence" value="ECO:0007669"/>
    <property type="project" value="InterPro"/>
</dbReference>
<dbReference type="SUPFAM" id="SSF53383">
    <property type="entry name" value="PLP-dependent transferases"/>
    <property type="match status" value="1"/>
</dbReference>
<protein>
    <recommendedName>
        <fullName evidence="6">alanine transaminase</fullName>
        <ecNumber evidence="6">2.6.1.2</ecNumber>
    </recommendedName>
</protein>
<evidence type="ECO:0000313" key="8">
    <source>
        <dbReference type="EMBL" id="ACO32515.1"/>
    </source>
</evidence>
<evidence type="ECO:0000256" key="5">
    <source>
        <dbReference type="ARBA" id="ARBA00022898"/>
    </source>
</evidence>
<dbReference type="EC" id="2.6.1.2" evidence="6"/>
<proteinExistence type="inferred from homology"/>
<evidence type="ECO:0000256" key="4">
    <source>
        <dbReference type="ARBA" id="ARBA00022679"/>
    </source>
</evidence>
<dbReference type="CDD" id="cd00609">
    <property type="entry name" value="AAT_like"/>
    <property type="match status" value="1"/>
</dbReference>
<dbReference type="AlphaFoldDB" id="C1FA40"/>
<dbReference type="OrthoDB" id="9802328at2"/>
<keyword evidence="5" id="KW-0663">Pyridoxal phosphate</keyword>
<comment type="cofactor">
    <cofactor evidence="1">
        <name>pyridoxal 5'-phosphate</name>
        <dbReference type="ChEBI" id="CHEBI:597326"/>
    </cofactor>
</comment>
<keyword evidence="4 8" id="KW-0808">Transferase</keyword>
<organism evidence="8 9">
    <name type="scientific">Acidobacterium capsulatum (strain ATCC 51196 / DSM 11244 / BCRC 80197 / JCM 7670 / NBRC 15755 / NCIMB 13165 / 161)</name>
    <dbReference type="NCBI Taxonomy" id="240015"/>
    <lineage>
        <taxon>Bacteria</taxon>
        <taxon>Pseudomonadati</taxon>
        <taxon>Acidobacteriota</taxon>
        <taxon>Terriglobia</taxon>
        <taxon>Terriglobales</taxon>
        <taxon>Acidobacteriaceae</taxon>
        <taxon>Acidobacterium</taxon>
    </lineage>
</organism>
<dbReference type="Gene3D" id="3.90.1150.10">
    <property type="entry name" value="Aspartate Aminotransferase, domain 1"/>
    <property type="match status" value="1"/>
</dbReference>
<dbReference type="GO" id="GO:0004021">
    <property type="term" value="F:L-alanine:2-oxoglutarate aminotransferase activity"/>
    <property type="evidence" value="ECO:0007669"/>
    <property type="project" value="UniProtKB-EC"/>
</dbReference>
<dbReference type="eggNOG" id="COG0436">
    <property type="taxonomic scope" value="Bacteria"/>
</dbReference>
<feature type="domain" description="Aminotransferase class I/classII large" evidence="7">
    <location>
        <begin position="58"/>
        <end position="381"/>
    </location>
</feature>
<name>C1FA40_ACIC5</name>
<dbReference type="Pfam" id="PF00155">
    <property type="entry name" value="Aminotran_1_2"/>
    <property type="match status" value="1"/>
</dbReference>
<dbReference type="InterPro" id="IPR015422">
    <property type="entry name" value="PyrdxlP-dep_Trfase_small"/>
</dbReference>
<dbReference type="InterPro" id="IPR004839">
    <property type="entry name" value="Aminotransferase_I/II_large"/>
</dbReference>
<dbReference type="InParanoid" id="C1FA40"/>
<dbReference type="InterPro" id="IPR051926">
    <property type="entry name" value="Ala_Aminotransferase"/>
</dbReference>
<dbReference type="KEGG" id="aca:ACP_0421"/>
<evidence type="ECO:0000259" key="7">
    <source>
        <dbReference type="Pfam" id="PF00155"/>
    </source>
</evidence>
<dbReference type="HOGENOM" id="CLU_017584_4_2_0"/>
<dbReference type="InterPro" id="IPR015424">
    <property type="entry name" value="PyrdxlP-dep_Trfase"/>
</dbReference>
<evidence type="ECO:0000256" key="1">
    <source>
        <dbReference type="ARBA" id="ARBA00001933"/>
    </source>
</evidence>
<dbReference type="Gene3D" id="3.40.640.10">
    <property type="entry name" value="Type I PLP-dependent aspartate aminotransferase-like (Major domain)"/>
    <property type="match status" value="1"/>
</dbReference>
<evidence type="ECO:0000256" key="2">
    <source>
        <dbReference type="ARBA" id="ARBA00007441"/>
    </source>
</evidence>
<keyword evidence="3 8" id="KW-0032">Aminotransferase</keyword>
<evidence type="ECO:0000256" key="6">
    <source>
        <dbReference type="ARBA" id="ARBA00026106"/>
    </source>
</evidence>